<protein>
    <submittedName>
        <fullName evidence="2">Uncharacterized protein</fullName>
    </submittedName>
</protein>
<sequence length="103" mass="11306">MPFLKNNKASVIDPVSAEMLKNGGQSLLEELRDLINLCWSTARVAENRHKSVTIKLPKEANLANCNNWREIMLNLVAGQSVTPEVKANHGKKAPGSAGWLSLQ</sequence>
<dbReference type="AlphaFoldDB" id="A0A915IU14"/>
<organism evidence="1 2">
    <name type="scientific">Romanomermis culicivorax</name>
    <name type="common">Nematode worm</name>
    <dbReference type="NCBI Taxonomy" id="13658"/>
    <lineage>
        <taxon>Eukaryota</taxon>
        <taxon>Metazoa</taxon>
        <taxon>Ecdysozoa</taxon>
        <taxon>Nematoda</taxon>
        <taxon>Enoplea</taxon>
        <taxon>Dorylaimia</taxon>
        <taxon>Mermithida</taxon>
        <taxon>Mermithoidea</taxon>
        <taxon>Mermithidae</taxon>
        <taxon>Romanomermis</taxon>
    </lineage>
</organism>
<dbReference type="WBParaSite" id="nRc.2.0.1.t16869-RA">
    <property type="protein sequence ID" value="nRc.2.0.1.t16869-RA"/>
    <property type="gene ID" value="nRc.2.0.1.g16869"/>
</dbReference>
<evidence type="ECO:0000313" key="2">
    <source>
        <dbReference type="WBParaSite" id="nRc.2.0.1.t16869-RA"/>
    </source>
</evidence>
<dbReference type="Proteomes" id="UP000887565">
    <property type="component" value="Unplaced"/>
</dbReference>
<proteinExistence type="predicted"/>
<evidence type="ECO:0000313" key="1">
    <source>
        <dbReference type="Proteomes" id="UP000887565"/>
    </source>
</evidence>
<accession>A0A915IU14</accession>
<name>A0A915IU14_ROMCU</name>
<reference evidence="2" key="1">
    <citation type="submission" date="2022-11" db="UniProtKB">
        <authorList>
            <consortium name="WormBaseParasite"/>
        </authorList>
    </citation>
    <scope>IDENTIFICATION</scope>
</reference>
<keyword evidence="1" id="KW-1185">Reference proteome</keyword>